<evidence type="ECO:0000313" key="2">
    <source>
        <dbReference type="Proteomes" id="UP000199622"/>
    </source>
</evidence>
<dbReference type="InterPro" id="IPR011009">
    <property type="entry name" value="Kinase-like_dom_sf"/>
</dbReference>
<reference evidence="2" key="1">
    <citation type="submission" date="2016-10" db="EMBL/GenBank/DDBJ databases">
        <authorList>
            <person name="Varghese N."/>
            <person name="Submissions S."/>
        </authorList>
    </citation>
    <scope>NUCLEOTIDE SEQUENCE [LARGE SCALE GENOMIC DNA]</scope>
    <source>
        <strain evidence="2">DSM 44544</strain>
    </source>
</reference>
<dbReference type="RefSeq" id="WP_091306508.1">
    <property type="nucleotide sequence ID" value="NZ_FNSO01000004.1"/>
</dbReference>
<sequence length="289" mass="31016">MERYAWTALPDAVRDAVQRHIGPVTAVRDVEQGQNCSTALVFQDDVFVKGVRGVSPQMRWLRNEVAASGLAPGFAPEVRFCADVDADDRWFVAGFEYVHGRPADLSPGSADLEVVAATVTGLGELPGGVAPSLGERWGVSDWWLRWAALAPATGWDVDLLTEWSGAAADLVHGGSLLHTDLHEHQLVIDDAGSVRVLDWGRPASGARWVDTAFLVVRLIAAGHEPPAAEAWAETVAGWPARSDSAVTAFACYVAGLWSYRAATAPFPGATRLGEAARSYARYRLGEVTQ</sequence>
<protein>
    <recommendedName>
        <fullName evidence="3">Phosphotransferase enzyme family protein</fullName>
    </recommendedName>
</protein>
<dbReference type="Proteomes" id="UP000199622">
    <property type="component" value="Unassembled WGS sequence"/>
</dbReference>
<dbReference type="SUPFAM" id="SSF56112">
    <property type="entry name" value="Protein kinase-like (PK-like)"/>
    <property type="match status" value="1"/>
</dbReference>
<dbReference type="EMBL" id="FNSO01000004">
    <property type="protein sequence ID" value="SEC10222.1"/>
    <property type="molecule type" value="Genomic_DNA"/>
</dbReference>
<evidence type="ECO:0008006" key="3">
    <source>
        <dbReference type="Google" id="ProtNLM"/>
    </source>
</evidence>
<organism evidence="1 2">
    <name type="scientific">Amycolatopsis tolypomycina</name>
    <dbReference type="NCBI Taxonomy" id="208445"/>
    <lineage>
        <taxon>Bacteria</taxon>
        <taxon>Bacillati</taxon>
        <taxon>Actinomycetota</taxon>
        <taxon>Actinomycetes</taxon>
        <taxon>Pseudonocardiales</taxon>
        <taxon>Pseudonocardiaceae</taxon>
        <taxon>Amycolatopsis</taxon>
    </lineage>
</organism>
<dbReference type="OrthoDB" id="2570531at2"/>
<gene>
    <name evidence="1" type="ORF">SAMN04489727_2566</name>
</gene>
<dbReference type="AlphaFoldDB" id="A0A1H4PSP5"/>
<dbReference type="Gene3D" id="3.90.1200.10">
    <property type="match status" value="1"/>
</dbReference>
<name>A0A1H4PSP5_9PSEU</name>
<accession>A0A1H4PSP5</accession>
<proteinExistence type="predicted"/>
<keyword evidence="2" id="KW-1185">Reference proteome</keyword>
<evidence type="ECO:0000313" key="1">
    <source>
        <dbReference type="EMBL" id="SEC10222.1"/>
    </source>
</evidence>
<dbReference type="STRING" id="208445.SAMN04489727_2566"/>